<dbReference type="PANTHER" id="PTHR22916">
    <property type="entry name" value="GLYCOSYLTRANSFERASE"/>
    <property type="match status" value="1"/>
</dbReference>
<sequence length="1336" mass="151511">MQSTIRSSDEAIAEGAADRVQDPAEKLRDTLAYKISEALLDRDFYFSVYGDLSADSVDPVLHFMTHGWKEGRDPSPAFSTREYMRDHDLDGSKDNPLVHYGLRRLRELNGAFGERHGYLEYKLTEMQFDREYYLRNNPDLLESEIDPVSHYMRIGWSEGRNPSPSFNSRDYAERYNLDRDSINPLLHNALQIIESTARKETLSDGQMIELSLVRAQLDETFYRTRYQDIGSREIDPAEHYSLFGWREGRDPSPLFSTSRYIKAHGLEGKGINPLVHHGIELIRNALGGLDLEHKLIEAQFDRDFYLKTYADVAAAGIDPVVHYRYYGYKEGRNPSPTFGTSYYMREHELAGKAINPLVHHGLRILENTGRILTNTSRTASQHVEIKDEDPSRALYRIHSEISFSNDAPKLFSYRELNTDKPVVLLVIFCHDPRLSRIQRTICEEYLKLDVNLVVLLHQPIRLTPEDSGVPEGVHAVICRQNAGFDFGGWRDAHALLGAFTDYPRVILTNDSLIPVSAGVGATIAAHASSKADWLFSTHNLEVSPHGQTFLMSYDPGRFGHLIHEVFAIDDLKTKQDVIDKVEIPLAERISSLGFTVDFLLREDCYHPSKRDLNPTLHSAQQLVEHGFAFVKAEYLTNKIGEMGSWLADAFEPERLRDIQEHLNRRYPNWDDEASIGLGVPQGVPARKRRVILMGHNAEVGGAQRLLLALAKTLTSVLDYEIMIILADGGANLRKYKDIAPTFIVGGNPALLENVLRTARMLGFHDCIANTAVALRFLERVHSYGIKTVCLVHEMAESIEFLGLGNVVRGALPVLEKVVYPSEETRRSVETAYGAARGNVMVRRQGHFRITRADGAAVQPRVQPPEEIRALKEKGTRIVLCVGTLEGRKGFDRFHRTALAYRVAHPSANVRFVWVGSPQKVCDVQAELDVARQDGSVLLIPNIDEDVLFAIYEVADAYFFASRNDPMPYAVVDALMAGLPVVGFRGVGGCDSLIAEFGKLLPDADDLEARLAALERYLADREPEQTRSLRTDYIEQNMDFDDYVVELLAQFGHFNPKVDVAVPNYRHERFLPARIDSIVSQSYKYMNLILLDDCSGDASIEIMRRHSRSFSRFTREKFNEVNSGNSYKQWELARTLASAELLWIAESDDVCSRSFLAHMVKAFQDTKVALGFSQTWFINQDGKKFGAIQDDFKPLHPYLWNNSYKASGMEEIRRVLSQANTLINVSSVVFRREAIPDFSSVLRYKFAGDWELYLRMCREGDIFFEREATNYFRRSSGAQTSRTVFSDLFYREHNMIMRTVNEIAGAEAASKTATTIRKHWAHQPAPGKNLNEYLSVE</sequence>
<evidence type="ECO:0000256" key="1">
    <source>
        <dbReference type="SAM" id="MobiDB-lite"/>
    </source>
</evidence>
<keyword evidence="4" id="KW-1185">Reference proteome</keyword>
<dbReference type="Pfam" id="PF13692">
    <property type="entry name" value="Glyco_trans_1_4"/>
    <property type="match status" value="1"/>
</dbReference>
<dbReference type="SUPFAM" id="SSF53448">
    <property type="entry name" value="Nucleotide-diphospho-sugar transferases"/>
    <property type="match status" value="1"/>
</dbReference>
<dbReference type="Gene3D" id="3.90.550.10">
    <property type="entry name" value="Spore Coat Polysaccharide Biosynthesis Protein SpsA, Chain A"/>
    <property type="match status" value="1"/>
</dbReference>
<comment type="caution">
    <text evidence="3">The sequence shown here is derived from an EMBL/GenBank/DDBJ whole genome shotgun (WGS) entry which is preliminary data.</text>
</comment>
<protein>
    <submittedName>
        <fullName evidence="3">Glycosyltransferase</fullName>
        <ecNumber evidence="3">2.4.-.-</ecNumber>
    </submittedName>
</protein>
<dbReference type="Pfam" id="PF00535">
    <property type="entry name" value="Glycos_transf_2"/>
    <property type="match status" value="1"/>
</dbReference>
<dbReference type="InterPro" id="IPR029044">
    <property type="entry name" value="Nucleotide-diphossugar_trans"/>
</dbReference>
<dbReference type="CDD" id="cd03801">
    <property type="entry name" value="GT4_PimA-like"/>
    <property type="match status" value="1"/>
</dbReference>
<name>A0ABV3SR92_9HYPH</name>
<evidence type="ECO:0000259" key="2">
    <source>
        <dbReference type="Pfam" id="PF00535"/>
    </source>
</evidence>
<reference evidence="3 4" key="1">
    <citation type="submission" date="2024-05" db="EMBL/GenBank/DDBJ databases">
        <authorList>
            <person name="Jiang F."/>
        </authorList>
    </citation>
    <scope>NUCLEOTIDE SEQUENCE [LARGE SCALE GENOMIC DNA]</scope>
    <source>
        <strain evidence="3 4">LZ166</strain>
    </source>
</reference>
<feature type="domain" description="Glycosyltransferase 2-like" evidence="2">
    <location>
        <begin position="1059"/>
        <end position="1185"/>
    </location>
</feature>
<proteinExistence type="predicted"/>
<dbReference type="RefSeq" id="WP_367956338.1">
    <property type="nucleotide sequence ID" value="NZ_JBDPGJ010000005.1"/>
</dbReference>
<gene>
    <name evidence="3" type="ORF">ABGN05_22700</name>
</gene>
<dbReference type="InterPro" id="IPR007739">
    <property type="entry name" value="RgpF"/>
</dbReference>
<dbReference type="InterPro" id="IPR001173">
    <property type="entry name" value="Glyco_trans_2-like"/>
</dbReference>
<dbReference type="GO" id="GO:0016757">
    <property type="term" value="F:glycosyltransferase activity"/>
    <property type="evidence" value="ECO:0007669"/>
    <property type="project" value="UniProtKB-KW"/>
</dbReference>
<evidence type="ECO:0000313" key="4">
    <source>
        <dbReference type="Proteomes" id="UP001556692"/>
    </source>
</evidence>
<dbReference type="SUPFAM" id="SSF53756">
    <property type="entry name" value="UDP-Glycosyltransferase/glycogen phosphorylase"/>
    <property type="match status" value="1"/>
</dbReference>
<evidence type="ECO:0000313" key="3">
    <source>
        <dbReference type="EMBL" id="MEX0408474.1"/>
    </source>
</evidence>
<keyword evidence="3" id="KW-0328">Glycosyltransferase</keyword>
<dbReference type="EMBL" id="JBDPGJ010000005">
    <property type="protein sequence ID" value="MEX0408474.1"/>
    <property type="molecule type" value="Genomic_DNA"/>
</dbReference>
<feature type="region of interest" description="Disordered" evidence="1">
    <location>
        <begin position="1"/>
        <end position="20"/>
    </location>
</feature>
<dbReference type="Pfam" id="PF05045">
    <property type="entry name" value="RgpF"/>
    <property type="match status" value="1"/>
</dbReference>
<dbReference type="EC" id="2.4.-.-" evidence="3"/>
<dbReference type="Proteomes" id="UP001556692">
    <property type="component" value="Unassembled WGS sequence"/>
</dbReference>
<dbReference type="Gene3D" id="3.40.50.2000">
    <property type="entry name" value="Glycogen Phosphorylase B"/>
    <property type="match status" value="1"/>
</dbReference>
<keyword evidence="3" id="KW-0808">Transferase</keyword>
<accession>A0ABV3SR92</accession>
<organism evidence="3 4">
    <name type="scientific">Aquibium pacificus</name>
    <dbReference type="NCBI Taxonomy" id="3153579"/>
    <lineage>
        <taxon>Bacteria</taxon>
        <taxon>Pseudomonadati</taxon>
        <taxon>Pseudomonadota</taxon>
        <taxon>Alphaproteobacteria</taxon>
        <taxon>Hyphomicrobiales</taxon>
        <taxon>Phyllobacteriaceae</taxon>
        <taxon>Aquibium</taxon>
    </lineage>
</organism>